<dbReference type="PANTHER" id="PTHR36853">
    <property type="entry name" value="EXPRESSED PROTEIN"/>
    <property type="match status" value="1"/>
</dbReference>
<evidence type="ECO:0000256" key="2">
    <source>
        <dbReference type="SAM" id="SignalP"/>
    </source>
</evidence>
<accession>A0A9W9AU89</accession>
<protein>
    <recommendedName>
        <fullName evidence="3">Vacuolar sorting protein Vps3844 C-terminal domain-containing protein</fullName>
    </recommendedName>
</protein>
<name>A0A9W9AU89_9AGAR</name>
<evidence type="ECO:0000259" key="3">
    <source>
        <dbReference type="Pfam" id="PF12955"/>
    </source>
</evidence>
<proteinExistence type="predicted"/>
<dbReference type="Proteomes" id="UP001150238">
    <property type="component" value="Unassembled WGS sequence"/>
</dbReference>
<organism evidence="4 5">
    <name type="scientific">Lentinula lateritia</name>
    <dbReference type="NCBI Taxonomy" id="40482"/>
    <lineage>
        <taxon>Eukaryota</taxon>
        <taxon>Fungi</taxon>
        <taxon>Dikarya</taxon>
        <taxon>Basidiomycota</taxon>
        <taxon>Agaricomycotina</taxon>
        <taxon>Agaricomycetes</taxon>
        <taxon>Agaricomycetidae</taxon>
        <taxon>Agaricales</taxon>
        <taxon>Marasmiineae</taxon>
        <taxon>Omphalotaceae</taxon>
        <taxon>Lentinula</taxon>
    </lineage>
</organism>
<feature type="domain" description="Vacuolar sorting protein Vps3844 C-terminal" evidence="3">
    <location>
        <begin position="244"/>
        <end position="343"/>
    </location>
</feature>
<gene>
    <name evidence="4" type="ORF">C8J55DRAFT_422816</name>
</gene>
<evidence type="ECO:0000256" key="1">
    <source>
        <dbReference type="SAM" id="Phobius"/>
    </source>
</evidence>
<feature type="transmembrane region" description="Helical" evidence="1">
    <location>
        <begin position="309"/>
        <end position="333"/>
    </location>
</feature>
<evidence type="ECO:0000313" key="5">
    <source>
        <dbReference type="Proteomes" id="UP001150238"/>
    </source>
</evidence>
<dbReference type="PANTHER" id="PTHR36853:SF1">
    <property type="entry name" value="DUF3844 DOMAIN-CONTAINING PROTEIN"/>
    <property type="match status" value="1"/>
</dbReference>
<feature type="signal peptide" evidence="2">
    <location>
        <begin position="1"/>
        <end position="19"/>
    </location>
</feature>
<sequence>MMNLLRLGTLLSALQFSLAVDVFLNPSPSLLRTTLSPEDASSALSRHLGLEIFEVLQDQSRPVYNDDSIEFVATGLKNALIVTMEHADAKVILPSSLPPSFKLSVPHARISSLSSVSSTYLRRAKHAYSAIYVPNLSIWNPSELFSLEASLSDAEGSIFAALDLAALVDLREQYGADSVEYERAAELTRAFLQNAIGNKEHLQLAILTYSSTPTTYPQRRSTPSQVPFPGHATPQEPIGSISTCFTSADSCSNATSSCSGRGQCVEASKSGRTCFVCTCSASKTGEGNKVKTEIWVGESCERKDISGPFVLFAGLTIVMLVLVFGSVSLLYGVGEEMLPPTLTGTAVNSKKD</sequence>
<keyword evidence="2" id="KW-0732">Signal</keyword>
<comment type="caution">
    <text evidence="4">The sequence shown here is derived from an EMBL/GenBank/DDBJ whole genome shotgun (WGS) entry which is preliminary data.</text>
</comment>
<dbReference type="GO" id="GO:0005783">
    <property type="term" value="C:endoplasmic reticulum"/>
    <property type="evidence" value="ECO:0007669"/>
    <property type="project" value="TreeGrafter"/>
</dbReference>
<dbReference type="EMBL" id="JANVFS010000008">
    <property type="protein sequence ID" value="KAJ4488852.1"/>
    <property type="molecule type" value="Genomic_DNA"/>
</dbReference>
<dbReference type="Pfam" id="PF12955">
    <property type="entry name" value="Vps3844_C"/>
    <property type="match status" value="1"/>
</dbReference>
<keyword evidence="1" id="KW-0812">Transmembrane</keyword>
<dbReference type="InterPro" id="IPR024382">
    <property type="entry name" value="Vps3844_C"/>
</dbReference>
<reference evidence="4" key="2">
    <citation type="journal article" date="2023" name="Proc. Natl. Acad. Sci. U.S.A.">
        <title>A global phylogenomic analysis of the shiitake genus Lentinula.</title>
        <authorList>
            <person name="Sierra-Patev S."/>
            <person name="Min B."/>
            <person name="Naranjo-Ortiz M."/>
            <person name="Looney B."/>
            <person name="Konkel Z."/>
            <person name="Slot J.C."/>
            <person name="Sakamoto Y."/>
            <person name="Steenwyk J.L."/>
            <person name="Rokas A."/>
            <person name="Carro J."/>
            <person name="Camarero S."/>
            <person name="Ferreira P."/>
            <person name="Molpeceres G."/>
            <person name="Ruiz-Duenas F.J."/>
            <person name="Serrano A."/>
            <person name="Henrissat B."/>
            <person name="Drula E."/>
            <person name="Hughes K.W."/>
            <person name="Mata J.L."/>
            <person name="Ishikawa N.K."/>
            <person name="Vargas-Isla R."/>
            <person name="Ushijima S."/>
            <person name="Smith C.A."/>
            <person name="Donoghue J."/>
            <person name="Ahrendt S."/>
            <person name="Andreopoulos W."/>
            <person name="He G."/>
            <person name="LaButti K."/>
            <person name="Lipzen A."/>
            <person name="Ng V."/>
            <person name="Riley R."/>
            <person name="Sandor L."/>
            <person name="Barry K."/>
            <person name="Martinez A.T."/>
            <person name="Xiao Y."/>
            <person name="Gibbons J.G."/>
            <person name="Terashima K."/>
            <person name="Grigoriev I.V."/>
            <person name="Hibbett D."/>
        </authorList>
    </citation>
    <scope>NUCLEOTIDE SEQUENCE</scope>
    <source>
        <strain evidence="4">Sp2 HRB7682 ss15</strain>
    </source>
</reference>
<keyword evidence="1" id="KW-0472">Membrane</keyword>
<dbReference type="InterPro" id="IPR053065">
    <property type="entry name" value="Archenteron_Induction-Rel"/>
</dbReference>
<reference evidence="4" key="1">
    <citation type="submission" date="2022-08" db="EMBL/GenBank/DDBJ databases">
        <authorList>
            <consortium name="DOE Joint Genome Institute"/>
            <person name="Min B."/>
            <person name="Riley R."/>
            <person name="Sierra-Patev S."/>
            <person name="Naranjo-Ortiz M."/>
            <person name="Looney B."/>
            <person name="Konkel Z."/>
            <person name="Slot J.C."/>
            <person name="Sakamoto Y."/>
            <person name="Steenwyk J.L."/>
            <person name="Rokas A."/>
            <person name="Carro J."/>
            <person name="Camarero S."/>
            <person name="Ferreira P."/>
            <person name="Molpeceres G."/>
            <person name="Ruiz-Duenas F.J."/>
            <person name="Serrano A."/>
            <person name="Henrissat B."/>
            <person name="Drula E."/>
            <person name="Hughes K.W."/>
            <person name="Mata J.L."/>
            <person name="Ishikawa N.K."/>
            <person name="Vargas-Isla R."/>
            <person name="Ushijima S."/>
            <person name="Smith C.A."/>
            <person name="Ahrendt S."/>
            <person name="Andreopoulos W."/>
            <person name="He G."/>
            <person name="Labutti K."/>
            <person name="Lipzen A."/>
            <person name="Ng V."/>
            <person name="Sandor L."/>
            <person name="Barry K."/>
            <person name="Martinez A.T."/>
            <person name="Xiao Y."/>
            <person name="Gibbons J.G."/>
            <person name="Terashima K."/>
            <person name="Hibbett D.S."/>
            <person name="Grigoriev I.V."/>
        </authorList>
    </citation>
    <scope>NUCLEOTIDE SEQUENCE</scope>
    <source>
        <strain evidence="4">Sp2 HRB7682 ss15</strain>
    </source>
</reference>
<dbReference type="AlphaFoldDB" id="A0A9W9AU89"/>
<feature type="chain" id="PRO_5040789055" description="Vacuolar sorting protein Vps3844 C-terminal domain-containing protein" evidence="2">
    <location>
        <begin position="20"/>
        <end position="352"/>
    </location>
</feature>
<keyword evidence="1" id="KW-1133">Transmembrane helix</keyword>
<evidence type="ECO:0000313" key="4">
    <source>
        <dbReference type="EMBL" id="KAJ4488852.1"/>
    </source>
</evidence>